<dbReference type="AlphaFoldDB" id="A0A8H5PMC3"/>
<feature type="compositionally biased region" description="Basic and acidic residues" evidence="1">
    <location>
        <begin position="397"/>
        <end position="407"/>
    </location>
</feature>
<feature type="compositionally biased region" description="Basic and acidic residues" evidence="1">
    <location>
        <begin position="95"/>
        <end position="114"/>
    </location>
</feature>
<comment type="caution">
    <text evidence="3">The sequence shown here is derived from an EMBL/GenBank/DDBJ whole genome shotgun (WGS) entry which is preliminary data.</text>
</comment>
<feature type="chain" id="PRO_5034739561" evidence="2">
    <location>
        <begin position="23"/>
        <end position="495"/>
    </location>
</feature>
<sequence>MATPCLSRLLLIFLLGAIHVVAHPMNKDKPADSGYAVVQESPIVEWKAKEESHKPKHRHHGSQEPAVTYERITVKLDDKDVSKHKSDADGDEESAEKITVKLDEKDVSKHKSDADGDEESAETEDPSEASSKHDETTDTAHDEKRVKINDGDDELTGEAKEINEMRKLARKYRSLNRKERMRLVTLAKKYQHLIEEQELLDKSKNARPWWALKTDKSNEAIHRRNELAPTGERGLETKRKIQKRCDRDPVPWWIRAIINAVKGKKAKNREKKKAKEEEERRQQEAAQRQAMEDRLKEAILEKKKNSLDSGQKTWKEKEDLSKAISKNAEDSLDSKQKTKEEKEEAWPDVQLRDTPKPSSEDKTSKGFNKKPSEEKGTQKNKGSGLNDNKPNSSALQQKKDKEDKQKSEVQPNTASKHSKDGHLNQRRNSHKDRLNRVRRIEKASHDSTEAIQTPRQGQEQRIRKAASEIAESMYSSQRRKGGNTSRGRAGLKANI</sequence>
<feature type="compositionally biased region" description="Basic residues" evidence="1">
    <location>
        <begin position="263"/>
        <end position="272"/>
    </location>
</feature>
<reference evidence="3 4" key="1">
    <citation type="submission" date="2020-05" db="EMBL/GenBank/DDBJ databases">
        <title>Identification and distribution of gene clusters putatively required for synthesis of sphingolipid metabolism inhibitors in phylogenetically diverse species of the filamentous fungus Fusarium.</title>
        <authorList>
            <person name="Kim H.-S."/>
            <person name="Busman M."/>
            <person name="Brown D.W."/>
            <person name="Divon H."/>
            <person name="Uhlig S."/>
            <person name="Proctor R.H."/>
        </authorList>
    </citation>
    <scope>NUCLEOTIDE SEQUENCE [LARGE SCALE GENOMIC DNA]</scope>
    <source>
        <strain evidence="3 4">NRRL 36939</strain>
    </source>
</reference>
<evidence type="ECO:0000256" key="2">
    <source>
        <dbReference type="SAM" id="SignalP"/>
    </source>
</evidence>
<evidence type="ECO:0000313" key="3">
    <source>
        <dbReference type="EMBL" id="KAF5598821.1"/>
    </source>
</evidence>
<feature type="compositionally biased region" description="Basic and acidic residues" evidence="1">
    <location>
        <begin position="273"/>
        <end position="283"/>
    </location>
</feature>
<dbReference type="EMBL" id="JAAOAS010000057">
    <property type="protein sequence ID" value="KAF5598821.1"/>
    <property type="molecule type" value="Genomic_DNA"/>
</dbReference>
<dbReference type="Proteomes" id="UP000546213">
    <property type="component" value="Unassembled WGS sequence"/>
</dbReference>
<evidence type="ECO:0000256" key="1">
    <source>
        <dbReference type="SAM" id="MobiDB-lite"/>
    </source>
</evidence>
<proteinExistence type="predicted"/>
<name>A0A8H5PMC3_9HYPO</name>
<accession>A0A8H5PMC3</accession>
<protein>
    <submittedName>
        <fullName evidence="3">Uncharacterized protein</fullName>
    </submittedName>
</protein>
<keyword evidence="2" id="KW-0732">Signal</keyword>
<feature type="compositionally biased region" description="Basic and acidic residues" evidence="1">
    <location>
        <begin position="290"/>
        <end position="306"/>
    </location>
</feature>
<evidence type="ECO:0000313" key="4">
    <source>
        <dbReference type="Proteomes" id="UP000546213"/>
    </source>
</evidence>
<feature type="compositionally biased region" description="Acidic residues" evidence="1">
    <location>
        <begin position="115"/>
        <end position="127"/>
    </location>
</feature>
<keyword evidence="4" id="KW-1185">Reference proteome</keyword>
<feature type="compositionally biased region" description="Basic and acidic residues" evidence="1">
    <location>
        <begin position="72"/>
        <end position="88"/>
    </location>
</feature>
<feature type="compositionally biased region" description="Basic and acidic residues" evidence="1">
    <location>
        <begin position="130"/>
        <end position="150"/>
    </location>
</feature>
<feature type="compositionally biased region" description="Polar residues" evidence="1">
    <location>
        <begin position="379"/>
        <end position="395"/>
    </location>
</feature>
<organism evidence="3 4">
    <name type="scientific">Fusarium pseudocircinatum</name>
    <dbReference type="NCBI Taxonomy" id="56676"/>
    <lineage>
        <taxon>Eukaryota</taxon>
        <taxon>Fungi</taxon>
        <taxon>Dikarya</taxon>
        <taxon>Ascomycota</taxon>
        <taxon>Pezizomycotina</taxon>
        <taxon>Sordariomycetes</taxon>
        <taxon>Hypocreomycetidae</taxon>
        <taxon>Hypocreales</taxon>
        <taxon>Nectriaceae</taxon>
        <taxon>Fusarium</taxon>
        <taxon>Fusarium fujikuroi species complex</taxon>
    </lineage>
</organism>
<feature type="compositionally biased region" description="Basic and acidic residues" evidence="1">
    <location>
        <begin position="313"/>
        <end position="377"/>
    </location>
</feature>
<dbReference type="OrthoDB" id="5048846at2759"/>
<feature type="signal peptide" evidence="2">
    <location>
        <begin position="1"/>
        <end position="22"/>
    </location>
</feature>
<feature type="compositionally biased region" description="Basic and acidic residues" evidence="1">
    <location>
        <begin position="431"/>
        <end position="448"/>
    </location>
</feature>
<feature type="region of interest" description="Disordered" evidence="1">
    <location>
        <begin position="263"/>
        <end position="495"/>
    </location>
</feature>
<gene>
    <name evidence="3" type="ORF">FPCIR_2701</name>
</gene>
<feature type="region of interest" description="Disordered" evidence="1">
    <location>
        <begin position="47"/>
        <end position="158"/>
    </location>
</feature>